<organism evidence="2">
    <name type="scientific">Petromyces alliaceus</name>
    <name type="common">Aspergillus alliaceus</name>
    <dbReference type="NCBI Taxonomy" id="209559"/>
    <lineage>
        <taxon>Eukaryota</taxon>
        <taxon>Fungi</taxon>
        <taxon>Dikarya</taxon>
        <taxon>Ascomycota</taxon>
        <taxon>Pezizomycotina</taxon>
        <taxon>Eurotiomycetes</taxon>
        <taxon>Eurotiomycetidae</taxon>
        <taxon>Eurotiales</taxon>
        <taxon>Aspergillaceae</taxon>
        <taxon>Aspergillus</taxon>
        <taxon>Aspergillus subgen. Circumdati</taxon>
    </lineage>
</organism>
<dbReference type="OrthoDB" id="5835829at2759"/>
<dbReference type="InterPro" id="IPR029063">
    <property type="entry name" value="SAM-dependent_MTases_sf"/>
</dbReference>
<evidence type="ECO:0000313" key="2">
    <source>
        <dbReference type="EMBL" id="KAE8391995.1"/>
    </source>
</evidence>
<dbReference type="InterPro" id="IPR006342">
    <property type="entry name" value="FkbM_mtfrase"/>
</dbReference>
<dbReference type="SUPFAM" id="SSF53335">
    <property type="entry name" value="S-adenosyl-L-methionine-dependent methyltransferases"/>
    <property type="match status" value="1"/>
</dbReference>
<dbReference type="PANTHER" id="PTHR34203">
    <property type="entry name" value="METHYLTRANSFERASE, FKBM FAMILY PROTEIN"/>
    <property type="match status" value="1"/>
</dbReference>
<dbReference type="EMBL" id="SPNV01000020">
    <property type="protein sequence ID" value="KAF5865397.1"/>
    <property type="molecule type" value="Genomic_DNA"/>
</dbReference>
<feature type="domain" description="Methyltransferase FkbM" evidence="1">
    <location>
        <begin position="48"/>
        <end position="227"/>
    </location>
</feature>
<dbReference type="GO" id="GO:0032259">
    <property type="term" value="P:methylation"/>
    <property type="evidence" value="ECO:0007669"/>
    <property type="project" value="UniProtKB-KW"/>
</dbReference>
<reference evidence="3 4" key="1">
    <citation type="submission" date="2019-04" db="EMBL/GenBank/DDBJ databases">
        <title>Aspergillus burnettii sp. nov., novel species from soil in southeast Queensland.</title>
        <authorList>
            <person name="Gilchrist C.L.M."/>
            <person name="Pitt J.I."/>
            <person name="Lange L."/>
            <person name="Lacey H.J."/>
            <person name="Vuong D."/>
            <person name="Midgley D.J."/>
            <person name="Greenfield P."/>
            <person name="Bradbury M."/>
            <person name="Lacey E."/>
            <person name="Busk P.K."/>
            <person name="Pilgaard B."/>
            <person name="Chooi Y.H."/>
            <person name="Piggott A.M."/>
        </authorList>
    </citation>
    <scope>NUCLEOTIDE SEQUENCE [LARGE SCALE GENOMIC DNA]</scope>
    <source>
        <strain evidence="3 4">FRR 5400</strain>
    </source>
</reference>
<proteinExistence type="predicted"/>
<dbReference type="NCBIfam" id="TIGR01444">
    <property type="entry name" value="fkbM_fam"/>
    <property type="match status" value="1"/>
</dbReference>
<evidence type="ECO:0000259" key="1">
    <source>
        <dbReference type="Pfam" id="PF05050"/>
    </source>
</evidence>
<accession>A0A5N7CCX0</accession>
<name>A0A5N7CCX0_PETAA</name>
<dbReference type="Pfam" id="PF05050">
    <property type="entry name" value="Methyltransf_21"/>
    <property type="match status" value="1"/>
</dbReference>
<dbReference type="AlphaFoldDB" id="A0A5N7CCX0"/>
<keyword evidence="2" id="KW-0489">Methyltransferase</keyword>
<dbReference type="Proteomes" id="UP000541154">
    <property type="component" value="Unassembled WGS sequence"/>
</dbReference>
<evidence type="ECO:0000313" key="3">
    <source>
        <dbReference type="EMBL" id="KAF5865397.1"/>
    </source>
</evidence>
<dbReference type="PANTHER" id="PTHR34203:SF15">
    <property type="entry name" value="SLL1173 PROTEIN"/>
    <property type="match status" value="1"/>
</dbReference>
<dbReference type="InterPro" id="IPR052514">
    <property type="entry name" value="SAM-dependent_MTase"/>
</dbReference>
<keyword evidence="2" id="KW-0808">Transferase</keyword>
<keyword evidence="4" id="KW-1185">Reference proteome</keyword>
<evidence type="ECO:0000313" key="4">
    <source>
        <dbReference type="Proteomes" id="UP000541154"/>
    </source>
</evidence>
<protein>
    <submittedName>
        <fullName evidence="2">S-adenosyl-L-methionine-dependent methyltransferase</fullName>
    </submittedName>
</protein>
<dbReference type="GO" id="GO:0008168">
    <property type="term" value="F:methyltransferase activity"/>
    <property type="evidence" value="ECO:0007669"/>
    <property type="project" value="UniProtKB-KW"/>
</dbReference>
<dbReference type="Proteomes" id="UP000326877">
    <property type="component" value="Unassembled WGS sequence"/>
</dbReference>
<sequence length="249" mass="27764">MAPRLVKLADNFSCYTSGEHEAQFIYQEIFEHHGYDGPVLPDAPFIVDAGANIGLFSLYMKEKHPLARILAFEPAPESFETLKKNLALHNVSDVVAYPYALGTQACTAAFTYFPNVPGNSTLNMEEKRHQIQLFQENCSDVLSDDVFEGAAEITVPVNRLSYFLSRDHSDVAAIDLLKIDVEGTELEVLGGLDDADWKKVRNIVMEVSDLEGSLEAARQLLESKGFTVTYVASREMPEVFKMYILTACQ</sequence>
<accession>A0A8H6EAD0</accession>
<dbReference type="EMBL" id="ML735241">
    <property type="protein sequence ID" value="KAE8391995.1"/>
    <property type="molecule type" value="Genomic_DNA"/>
</dbReference>
<gene>
    <name evidence="2" type="ORF">BDV23DRAFT_192831</name>
    <name evidence="3" type="ORF">ETB97_004214</name>
</gene>
<reference evidence="2" key="2">
    <citation type="submission" date="2019-04" db="EMBL/GenBank/DDBJ databases">
        <title>Friends and foes A comparative genomics studyof 23 Aspergillus species from section Flavi.</title>
        <authorList>
            <consortium name="DOE Joint Genome Institute"/>
            <person name="Kjaerbolling I."/>
            <person name="Vesth T."/>
            <person name="Frisvad J.C."/>
            <person name="Nybo J.L."/>
            <person name="Theobald S."/>
            <person name="Kildgaard S."/>
            <person name="Isbrandt T."/>
            <person name="Kuo A."/>
            <person name="Sato A."/>
            <person name="Lyhne E.K."/>
            <person name="Kogle M.E."/>
            <person name="Wiebenga A."/>
            <person name="Kun R.S."/>
            <person name="Lubbers R.J."/>
            <person name="Makela M.R."/>
            <person name="Barry K."/>
            <person name="Chovatia M."/>
            <person name="Clum A."/>
            <person name="Daum C."/>
            <person name="Haridas S."/>
            <person name="He G."/>
            <person name="LaButti K."/>
            <person name="Lipzen A."/>
            <person name="Mondo S."/>
            <person name="Riley R."/>
            <person name="Salamov A."/>
            <person name="Simmons B.A."/>
            <person name="Magnuson J.K."/>
            <person name="Henrissat B."/>
            <person name="Mortensen U.H."/>
            <person name="Larsen T.O."/>
            <person name="Devries R.P."/>
            <person name="Grigoriev I.V."/>
            <person name="Machida M."/>
            <person name="Baker S.E."/>
            <person name="Andersen M.R."/>
        </authorList>
    </citation>
    <scope>NUCLEOTIDE SEQUENCE [LARGE SCALE GENOMIC DNA]</scope>
    <source>
        <strain evidence="2">IBT 14317</strain>
    </source>
</reference>
<dbReference type="Gene3D" id="3.40.50.150">
    <property type="entry name" value="Vaccinia Virus protein VP39"/>
    <property type="match status" value="1"/>
</dbReference>